<dbReference type="PROSITE" id="PS50879">
    <property type="entry name" value="RNASE_H_1"/>
    <property type="match status" value="1"/>
</dbReference>
<name>A0A8S1AB57_ARCPL</name>
<dbReference type="GO" id="GO:0004523">
    <property type="term" value="F:RNA-DNA hybrid ribonuclease activity"/>
    <property type="evidence" value="ECO:0007669"/>
    <property type="project" value="InterPro"/>
</dbReference>
<proteinExistence type="predicted"/>
<dbReference type="GO" id="GO:0003676">
    <property type="term" value="F:nucleic acid binding"/>
    <property type="evidence" value="ECO:0007669"/>
    <property type="project" value="InterPro"/>
</dbReference>
<feature type="domain" description="RNase H type-1" evidence="1">
    <location>
        <begin position="1"/>
        <end position="34"/>
    </location>
</feature>
<reference evidence="2 3" key="1">
    <citation type="submission" date="2020-04" db="EMBL/GenBank/DDBJ databases">
        <authorList>
            <person name="Wallbank WR R."/>
            <person name="Pardo Diaz C."/>
            <person name="Kozak K."/>
            <person name="Martin S."/>
            <person name="Jiggins C."/>
            <person name="Moest M."/>
            <person name="Warren A I."/>
            <person name="Byers J.R.P. K."/>
            <person name="Montejo-Kovacevich G."/>
            <person name="Yen C E."/>
        </authorList>
    </citation>
    <scope>NUCLEOTIDE SEQUENCE [LARGE SCALE GENOMIC DNA]</scope>
</reference>
<dbReference type="AlphaFoldDB" id="A0A8S1AB57"/>
<gene>
    <name evidence="2" type="ORF">APLA_LOCUS10704</name>
</gene>
<dbReference type="EMBL" id="CADEBC010000525">
    <property type="protein sequence ID" value="CAB3246034.1"/>
    <property type="molecule type" value="Genomic_DNA"/>
</dbReference>
<organism evidence="2 3">
    <name type="scientific">Arctia plantaginis</name>
    <name type="common">Wood tiger moth</name>
    <name type="synonym">Phalaena plantaginis</name>
    <dbReference type="NCBI Taxonomy" id="874455"/>
    <lineage>
        <taxon>Eukaryota</taxon>
        <taxon>Metazoa</taxon>
        <taxon>Ecdysozoa</taxon>
        <taxon>Arthropoda</taxon>
        <taxon>Hexapoda</taxon>
        <taxon>Insecta</taxon>
        <taxon>Pterygota</taxon>
        <taxon>Neoptera</taxon>
        <taxon>Endopterygota</taxon>
        <taxon>Lepidoptera</taxon>
        <taxon>Glossata</taxon>
        <taxon>Ditrysia</taxon>
        <taxon>Noctuoidea</taxon>
        <taxon>Erebidae</taxon>
        <taxon>Arctiinae</taxon>
        <taxon>Arctia</taxon>
    </lineage>
</organism>
<keyword evidence="3" id="KW-1185">Reference proteome</keyword>
<protein>
    <recommendedName>
        <fullName evidence="1">RNase H type-1 domain-containing protein</fullName>
    </recommendedName>
</protein>
<comment type="caution">
    <text evidence="2">The sequence shown here is derived from an EMBL/GenBank/DDBJ whole genome shotgun (WGS) entry which is preliminary data.</text>
</comment>
<dbReference type="InterPro" id="IPR002156">
    <property type="entry name" value="RNaseH_domain"/>
</dbReference>
<sequence>MLNEDKHIVLQWVPSHIGLGGNSIVDSLAKQSTFMGISVPREPYFTDLLPLVRERCINMWKEYFDERSRTVGIWYKTIQPCPSHVLWFADSDLSGQEVVTALRLRSGHMPLNSFTYMMKKSSSPNCTICNVREDVYHIMVECQRNKAERDRFQMKHGISLRSVGVCNTILSMPVSDQAKLWYKIVNLGFKDRCS</sequence>
<evidence type="ECO:0000313" key="2">
    <source>
        <dbReference type="EMBL" id="CAB3246034.1"/>
    </source>
</evidence>
<dbReference type="OrthoDB" id="421040at2759"/>
<evidence type="ECO:0000313" key="3">
    <source>
        <dbReference type="Proteomes" id="UP000494106"/>
    </source>
</evidence>
<dbReference type="Proteomes" id="UP000494106">
    <property type="component" value="Unassembled WGS sequence"/>
</dbReference>
<evidence type="ECO:0000259" key="1">
    <source>
        <dbReference type="PROSITE" id="PS50879"/>
    </source>
</evidence>
<accession>A0A8S1AB57</accession>